<dbReference type="PANTHER" id="PTHR34145:SF56">
    <property type="entry name" value="F-BOX DOMAIN-CONTAINING PROTEIN"/>
    <property type="match status" value="1"/>
</dbReference>
<dbReference type="Proteomes" id="UP001341281">
    <property type="component" value="Chromosome 10"/>
</dbReference>
<reference evidence="3 4" key="1">
    <citation type="submission" date="2024-02" db="EMBL/GenBank/DDBJ databases">
        <title>High-quality chromosome-scale genome assembly of Pensacola bahiagrass (Paspalum notatum Flugge var. saurae).</title>
        <authorList>
            <person name="Vega J.M."/>
            <person name="Podio M."/>
            <person name="Orjuela J."/>
            <person name="Siena L.A."/>
            <person name="Pessino S.C."/>
            <person name="Combes M.C."/>
            <person name="Mariac C."/>
            <person name="Albertini E."/>
            <person name="Pupilli F."/>
            <person name="Ortiz J.P.A."/>
            <person name="Leblanc O."/>
        </authorList>
    </citation>
    <scope>NUCLEOTIDE SEQUENCE [LARGE SCALE GENOMIC DNA]</scope>
    <source>
        <strain evidence="3">R1</strain>
        <tissue evidence="3">Leaf</tissue>
    </source>
</reference>
<dbReference type="Pfam" id="PF23622">
    <property type="entry name" value="LRR_At1g61320_AtMIF1"/>
    <property type="match status" value="2"/>
</dbReference>
<dbReference type="Pfam" id="PF08387">
    <property type="entry name" value="FBD"/>
    <property type="match status" value="1"/>
</dbReference>
<evidence type="ECO:0000259" key="1">
    <source>
        <dbReference type="Pfam" id="PF08387"/>
    </source>
</evidence>
<dbReference type="AlphaFoldDB" id="A0AAQ3V087"/>
<feature type="domain" description="At1g61320/AtMIF1 LRR" evidence="2">
    <location>
        <begin position="1"/>
        <end position="51"/>
    </location>
</feature>
<feature type="domain" description="FBD" evidence="1">
    <location>
        <begin position="209"/>
        <end position="244"/>
    </location>
</feature>
<sequence>MVSRIFFHLKYMNINLSGGAFSPHHDCFFAASFLQAAPSLETLILRVFQVTGAHGEGDRRRRPRPAGGDELIASGSPATFQKSKIQKSVMCKNPPRQMEGTPHNNLKIVEIAGFYAAKSLIELTGYILESVTSLDYLTLDTTWGLSRRCSDHTLVRCPPWMSDMIRDSQDAFVAVGAYIEGKVTQVRTEHDPFVEGSSPPRQMEGTPHNNLKIVEIAGFYAAKSLIELTCYILESATSLDCLTLDTTWGLSHRCSDHTLGRCSMDE</sequence>
<dbReference type="InterPro" id="IPR006566">
    <property type="entry name" value="FBD"/>
</dbReference>
<protein>
    <submittedName>
        <fullName evidence="3">Uncharacterized protein</fullName>
    </submittedName>
</protein>
<gene>
    <name evidence="3" type="ORF">U9M48_044902</name>
</gene>
<feature type="domain" description="At1g61320/AtMIF1 LRR" evidence="2">
    <location>
        <begin position="91"/>
        <end position="184"/>
    </location>
</feature>
<evidence type="ECO:0000259" key="2">
    <source>
        <dbReference type="Pfam" id="PF23622"/>
    </source>
</evidence>
<organism evidence="3 4">
    <name type="scientific">Paspalum notatum var. saurae</name>
    <dbReference type="NCBI Taxonomy" id="547442"/>
    <lineage>
        <taxon>Eukaryota</taxon>
        <taxon>Viridiplantae</taxon>
        <taxon>Streptophyta</taxon>
        <taxon>Embryophyta</taxon>
        <taxon>Tracheophyta</taxon>
        <taxon>Spermatophyta</taxon>
        <taxon>Magnoliopsida</taxon>
        <taxon>Liliopsida</taxon>
        <taxon>Poales</taxon>
        <taxon>Poaceae</taxon>
        <taxon>PACMAD clade</taxon>
        <taxon>Panicoideae</taxon>
        <taxon>Andropogonodae</taxon>
        <taxon>Paspaleae</taxon>
        <taxon>Paspalinae</taxon>
        <taxon>Paspalum</taxon>
    </lineage>
</organism>
<keyword evidence="4" id="KW-1185">Reference proteome</keyword>
<dbReference type="EMBL" id="CP144754">
    <property type="protein sequence ID" value="WVZ99635.1"/>
    <property type="molecule type" value="Genomic_DNA"/>
</dbReference>
<evidence type="ECO:0000313" key="4">
    <source>
        <dbReference type="Proteomes" id="UP001341281"/>
    </source>
</evidence>
<dbReference type="InterPro" id="IPR053772">
    <property type="entry name" value="At1g61320/At1g61330-like"/>
</dbReference>
<name>A0AAQ3V087_PASNO</name>
<dbReference type="InterPro" id="IPR055357">
    <property type="entry name" value="LRR_At1g61320_AtMIF1"/>
</dbReference>
<proteinExistence type="predicted"/>
<dbReference type="PANTHER" id="PTHR34145">
    <property type="entry name" value="OS02G0105600 PROTEIN"/>
    <property type="match status" value="1"/>
</dbReference>
<accession>A0AAQ3V087</accession>
<evidence type="ECO:0000313" key="3">
    <source>
        <dbReference type="EMBL" id="WVZ99635.1"/>
    </source>
</evidence>